<reference evidence="1" key="1">
    <citation type="submission" date="2019-12" db="EMBL/GenBank/DDBJ databases">
        <title>An insight into the sialome of adult female Ixodes ricinus ticks feeding for 6 days.</title>
        <authorList>
            <person name="Perner J."/>
            <person name="Ribeiro J.M.C."/>
        </authorList>
    </citation>
    <scope>NUCLEOTIDE SEQUENCE</scope>
    <source>
        <strain evidence="1">Semi-engorged</strain>
        <tissue evidence="1">Salivary glands</tissue>
    </source>
</reference>
<proteinExistence type="predicted"/>
<name>A0A6B0UST4_IXORI</name>
<organism evidence="1">
    <name type="scientific">Ixodes ricinus</name>
    <name type="common">Common tick</name>
    <name type="synonym">Acarus ricinus</name>
    <dbReference type="NCBI Taxonomy" id="34613"/>
    <lineage>
        <taxon>Eukaryota</taxon>
        <taxon>Metazoa</taxon>
        <taxon>Ecdysozoa</taxon>
        <taxon>Arthropoda</taxon>
        <taxon>Chelicerata</taxon>
        <taxon>Arachnida</taxon>
        <taxon>Acari</taxon>
        <taxon>Parasitiformes</taxon>
        <taxon>Ixodida</taxon>
        <taxon>Ixodoidea</taxon>
        <taxon>Ixodidae</taxon>
        <taxon>Ixodinae</taxon>
        <taxon>Ixodes</taxon>
    </lineage>
</organism>
<sequence length="138" mass="15671">MLRCWTRRRMATSLAIICSFPLHLSLSITLRAYSTPVSLWTHWNTWAKFPSPSISHSEYSRATASGRRTCNWAGRNGVGDRDPELWKLAADDPSDAGDVRPFAIQRCSWRPGVRTVPLRLFHSSESRSKSSCECFSRP</sequence>
<dbReference type="AlphaFoldDB" id="A0A6B0UST4"/>
<dbReference type="EMBL" id="GIFC01010754">
    <property type="protein sequence ID" value="MXU92837.1"/>
    <property type="molecule type" value="Transcribed_RNA"/>
</dbReference>
<protein>
    <submittedName>
        <fullName evidence="1">Putative secreted protein</fullName>
    </submittedName>
</protein>
<accession>A0A6B0UST4</accession>
<evidence type="ECO:0000313" key="1">
    <source>
        <dbReference type="EMBL" id="MXU92837.1"/>
    </source>
</evidence>